<dbReference type="CDD" id="cd08786">
    <property type="entry name" value="CARD_RIP2_CARD3"/>
    <property type="match status" value="1"/>
</dbReference>
<evidence type="ECO:0000256" key="12">
    <source>
        <dbReference type="ARBA" id="ARBA00022679"/>
    </source>
</evidence>
<sequence>MSDGDGGGRAGAISYALPSIPSNKLPDLRFISRGAYGTVSAARHADWRVPVALKCLQGPLLDSDRNHLLKEAEILHKARFSYILPILGICNEPEFLGIVTEYMTNGSLNQLLHEKEVYPDIPWCLRFRIVYEIALGVNYLHNMNPPLLHHDLKTQNILLDDEFHVKIADFGMSKWRVISMSQSRSETSFPEGGTIIYMPPEDYNPSQKTRASVKHDIYSYAIIMWEVMSRKQPFEEVINPLQIMYSVSQGQRLDLSEDSLSMDIPHRVLVIRLIGSGWAQNPDERPSFLKCLIDLEPVLRTFDEIAMLEAVILLKRSKSLYESRCIYKSGKKADVEQISLNIPLNPQEETYSASIQCDALPLRSISPDISRLKSDPKCNILSSGRDMHDFVRKLNLHLCQKRDLFCKVSALDGNSGSLLSLSSQSTDENASVTQSAKLLVHPYSNFPSSDKSISDVSSSASCMLQSSPIPSDFVLETIQQNVAHQWIQSKREEIIDQMTEACLNQSLDALLSRFLLMKEDYELISTKPTRTSKVRQLLDTSDSHGEEFARIIIQKLKDNKQLGLQPYPDIVSNSLRLHL</sequence>
<dbReference type="GO" id="GO:0045087">
    <property type="term" value="P:innate immune response"/>
    <property type="evidence" value="ECO:0007669"/>
    <property type="project" value="UniProtKB-KW"/>
</dbReference>
<dbReference type="InterPro" id="IPR001245">
    <property type="entry name" value="Ser-Thr/Tyr_kinase_cat_dom"/>
</dbReference>
<dbReference type="GO" id="GO:0140895">
    <property type="term" value="P:cell surface toll-like receptor signaling pathway"/>
    <property type="evidence" value="ECO:0007669"/>
    <property type="project" value="UniProtKB-ARBA"/>
</dbReference>
<comment type="catalytic activity">
    <reaction evidence="23">
        <text>L-seryl-[protein] + ATP = O-phospho-L-seryl-[protein] + ADP + H(+)</text>
        <dbReference type="Rhea" id="RHEA:17989"/>
        <dbReference type="Rhea" id="RHEA-COMP:9863"/>
        <dbReference type="Rhea" id="RHEA-COMP:11604"/>
        <dbReference type="ChEBI" id="CHEBI:15378"/>
        <dbReference type="ChEBI" id="CHEBI:29999"/>
        <dbReference type="ChEBI" id="CHEBI:30616"/>
        <dbReference type="ChEBI" id="CHEBI:83421"/>
        <dbReference type="ChEBI" id="CHEBI:456216"/>
        <dbReference type="EC" id="2.7.11.1"/>
    </reaction>
</comment>
<evidence type="ECO:0000256" key="19">
    <source>
        <dbReference type="ARBA" id="ARBA00022859"/>
    </source>
</evidence>
<evidence type="ECO:0000256" key="14">
    <source>
        <dbReference type="ARBA" id="ARBA00022741"/>
    </source>
</evidence>
<keyword evidence="7" id="KW-0963">Cytoplasm</keyword>
<accession>A0A7L0FZC6</accession>
<dbReference type="GO" id="GO:0005524">
    <property type="term" value="F:ATP binding"/>
    <property type="evidence" value="ECO:0007669"/>
    <property type="project" value="UniProtKB-KW"/>
</dbReference>
<keyword evidence="11" id="KW-0399">Innate immunity</keyword>
<evidence type="ECO:0000256" key="18">
    <source>
        <dbReference type="ARBA" id="ARBA00022843"/>
    </source>
</evidence>
<dbReference type="SMART" id="SM00220">
    <property type="entry name" value="S_TKc"/>
    <property type="match status" value="1"/>
</dbReference>
<evidence type="ECO:0000256" key="10">
    <source>
        <dbReference type="ARBA" id="ARBA00022553"/>
    </source>
</evidence>
<evidence type="ECO:0000256" key="26">
    <source>
        <dbReference type="PIRSR" id="PIRSR037921-1"/>
    </source>
</evidence>
<comment type="subcellular location">
    <subcellularLocation>
        <location evidence="1">Cell membrane</location>
        <topology evidence="1">Peripheral membrane protein</topology>
    </subcellularLocation>
    <subcellularLocation>
        <location evidence="3">Cytoplasm</location>
    </subcellularLocation>
    <subcellularLocation>
        <location evidence="2">Endoplasmic reticulum</location>
    </subcellularLocation>
</comment>
<evidence type="ECO:0000256" key="23">
    <source>
        <dbReference type="ARBA" id="ARBA00048679"/>
    </source>
</evidence>
<dbReference type="GO" id="GO:0071225">
    <property type="term" value="P:cellular response to muramyl dipeptide"/>
    <property type="evidence" value="ECO:0007669"/>
    <property type="project" value="UniProtKB-ARBA"/>
</dbReference>
<dbReference type="SUPFAM" id="SSF56112">
    <property type="entry name" value="Protein kinase-like (PK-like)"/>
    <property type="match status" value="1"/>
</dbReference>
<dbReference type="GO" id="GO:0043065">
    <property type="term" value="P:positive regulation of apoptotic process"/>
    <property type="evidence" value="ECO:0007669"/>
    <property type="project" value="InterPro"/>
</dbReference>
<evidence type="ECO:0000256" key="1">
    <source>
        <dbReference type="ARBA" id="ARBA00004202"/>
    </source>
</evidence>
<keyword evidence="20" id="KW-1064">Adaptive immunity</keyword>
<evidence type="ECO:0000256" key="22">
    <source>
        <dbReference type="ARBA" id="ARBA00047899"/>
    </source>
</evidence>
<dbReference type="InterPro" id="IPR017322">
    <property type="entry name" value="Rcpt-int_Ser/Thr_kinase-2"/>
</dbReference>
<evidence type="ECO:0000256" key="13">
    <source>
        <dbReference type="ARBA" id="ARBA00022703"/>
    </source>
</evidence>
<keyword evidence="9" id="KW-0723">Serine/threonine-protein kinase</keyword>
<dbReference type="GO" id="GO:0070427">
    <property type="term" value="P:nucleotide-binding oligomerization domain containing 1 signaling pathway"/>
    <property type="evidence" value="ECO:0007669"/>
    <property type="project" value="UniProtKB-ARBA"/>
</dbReference>
<evidence type="ECO:0000256" key="4">
    <source>
        <dbReference type="ARBA" id="ARBA00005843"/>
    </source>
</evidence>
<dbReference type="OrthoDB" id="339325at2759"/>
<proteinExistence type="inferred from homology"/>
<dbReference type="Gene3D" id="1.10.533.10">
    <property type="entry name" value="Death Domain, Fas"/>
    <property type="match status" value="1"/>
</dbReference>
<dbReference type="GO" id="GO:0080090">
    <property type="term" value="P:regulation of primary metabolic process"/>
    <property type="evidence" value="ECO:0007669"/>
    <property type="project" value="UniProtKB-ARBA"/>
</dbReference>
<dbReference type="GO" id="GO:0001819">
    <property type="term" value="P:positive regulation of cytokine production"/>
    <property type="evidence" value="ECO:0007669"/>
    <property type="project" value="UniProtKB-ARBA"/>
</dbReference>
<dbReference type="GO" id="GO:0042742">
    <property type="term" value="P:defense response to bacterium"/>
    <property type="evidence" value="ECO:0007669"/>
    <property type="project" value="UniProtKB-ARBA"/>
</dbReference>
<comment type="catalytic activity">
    <reaction evidence="22">
        <text>L-threonyl-[protein] + ATP = O-phospho-L-threonyl-[protein] + ADP + H(+)</text>
        <dbReference type="Rhea" id="RHEA:46608"/>
        <dbReference type="Rhea" id="RHEA-COMP:11060"/>
        <dbReference type="Rhea" id="RHEA-COMP:11605"/>
        <dbReference type="ChEBI" id="CHEBI:15378"/>
        <dbReference type="ChEBI" id="CHEBI:30013"/>
        <dbReference type="ChEBI" id="CHEBI:30616"/>
        <dbReference type="ChEBI" id="CHEBI:61977"/>
        <dbReference type="ChEBI" id="CHEBI:456216"/>
        <dbReference type="EC" id="2.7.11.1"/>
    </reaction>
</comment>
<dbReference type="InterPro" id="IPR001315">
    <property type="entry name" value="CARD"/>
</dbReference>
<dbReference type="FunFam" id="1.10.533.10:FF:000037">
    <property type="entry name" value="Receptor-interacting serine/threonine-protein kinase 2"/>
    <property type="match status" value="1"/>
</dbReference>
<dbReference type="PIRSF" id="PIRSF037921">
    <property type="entry name" value="STPK_RIP2"/>
    <property type="match status" value="1"/>
</dbReference>
<feature type="non-terminal residue" evidence="30">
    <location>
        <position position="579"/>
    </location>
</feature>
<protein>
    <recommendedName>
        <fullName evidence="24">Receptor-interacting serine/threonine-protein kinase 2</fullName>
        <ecNumber evidence="5">2.7.11.1</ecNumber>
    </recommendedName>
    <alternativeName>
        <fullName evidence="25">Tyrosine-protein kinase RIPK2</fullName>
    </alternativeName>
</protein>
<feature type="active site" description="Proton acceptor" evidence="26">
    <location>
        <position position="151"/>
    </location>
</feature>
<dbReference type="InterPro" id="IPR042149">
    <property type="entry name" value="CARD_RIP2"/>
</dbReference>
<dbReference type="PROSITE" id="PS00108">
    <property type="entry name" value="PROTEIN_KINASE_ST"/>
    <property type="match status" value="1"/>
</dbReference>
<evidence type="ECO:0000256" key="3">
    <source>
        <dbReference type="ARBA" id="ARBA00004496"/>
    </source>
</evidence>
<dbReference type="Gene3D" id="1.10.510.10">
    <property type="entry name" value="Transferase(Phosphotransferase) domain 1"/>
    <property type="match status" value="1"/>
</dbReference>
<comment type="similarity">
    <text evidence="4">Belongs to the protein kinase superfamily. TKL Ser/Thr protein kinase family.</text>
</comment>
<dbReference type="AlphaFoldDB" id="A0A7L0FZC6"/>
<keyword evidence="31" id="KW-1185">Reference proteome</keyword>
<evidence type="ECO:0000256" key="16">
    <source>
        <dbReference type="ARBA" id="ARBA00022824"/>
    </source>
</evidence>
<keyword evidence="13" id="KW-0053">Apoptosis</keyword>
<dbReference type="InterPro" id="IPR051681">
    <property type="entry name" value="Ser/Thr_Kinases-Pseudokinases"/>
</dbReference>
<dbReference type="Pfam" id="PF00619">
    <property type="entry name" value="CARD"/>
    <property type="match status" value="1"/>
</dbReference>
<keyword evidence="12" id="KW-0808">Transferase</keyword>
<evidence type="ECO:0000256" key="27">
    <source>
        <dbReference type="PIRSR" id="PIRSR037921-2"/>
    </source>
</evidence>
<keyword evidence="10" id="KW-0597">Phosphoprotein</keyword>
<keyword evidence="17 27" id="KW-0067">ATP-binding</keyword>
<evidence type="ECO:0000256" key="11">
    <source>
        <dbReference type="ARBA" id="ARBA00022588"/>
    </source>
</evidence>
<dbReference type="InterPro" id="IPR000719">
    <property type="entry name" value="Prot_kinase_dom"/>
</dbReference>
<evidence type="ECO:0000256" key="6">
    <source>
        <dbReference type="ARBA" id="ARBA00022475"/>
    </source>
</evidence>
<dbReference type="InterPro" id="IPR011029">
    <property type="entry name" value="DEATH-like_dom_sf"/>
</dbReference>
<dbReference type="GO" id="GO:0004706">
    <property type="term" value="F:JUN kinase kinase kinase activity"/>
    <property type="evidence" value="ECO:0007669"/>
    <property type="project" value="TreeGrafter"/>
</dbReference>
<feature type="binding site" evidence="27">
    <location>
        <position position="54"/>
    </location>
    <ligand>
        <name>ATP</name>
        <dbReference type="ChEBI" id="CHEBI:30616"/>
    </ligand>
</feature>
<evidence type="ECO:0000256" key="8">
    <source>
        <dbReference type="ARBA" id="ARBA00022499"/>
    </source>
</evidence>
<evidence type="ECO:0000313" key="31">
    <source>
        <dbReference type="Proteomes" id="UP000526942"/>
    </source>
</evidence>
<dbReference type="PROSITE" id="PS50011">
    <property type="entry name" value="PROTEIN_KINASE_DOM"/>
    <property type="match status" value="1"/>
</dbReference>
<evidence type="ECO:0000256" key="25">
    <source>
        <dbReference type="ARBA" id="ARBA00075761"/>
    </source>
</evidence>
<dbReference type="GO" id="GO:0005886">
    <property type="term" value="C:plasma membrane"/>
    <property type="evidence" value="ECO:0007669"/>
    <property type="project" value="UniProtKB-SubCell"/>
</dbReference>
<organism evidence="30 31">
    <name type="scientific">Corythaixoides concolor</name>
    <name type="common">Grey go-away-bird</name>
    <dbReference type="NCBI Taxonomy" id="103956"/>
    <lineage>
        <taxon>Eukaryota</taxon>
        <taxon>Metazoa</taxon>
        <taxon>Chordata</taxon>
        <taxon>Craniata</taxon>
        <taxon>Vertebrata</taxon>
        <taxon>Euteleostomi</taxon>
        <taxon>Archelosauria</taxon>
        <taxon>Archosauria</taxon>
        <taxon>Dinosauria</taxon>
        <taxon>Saurischia</taxon>
        <taxon>Theropoda</taxon>
        <taxon>Coelurosauria</taxon>
        <taxon>Aves</taxon>
        <taxon>Neognathae</taxon>
        <taxon>Neoaves</taxon>
        <taxon>Otidimorphae</taxon>
        <taxon>Musophagiformes</taxon>
        <taxon>Musophagidae</taxon>
        <taxon>Corythaixoides</taxon>
    </lineage>
</organism>
<dbReference type="PANTHER" id="PTHR44329:SF9">
    <property type="entry name" value="RECEPTOR-INTERACTING SERINE_THREONINE-PROTEIN KINASE 2"/>
    <property type="match status" value="1"/>
</dbReference>
<keyword evidence="15 30" id="KW-0418">Kinase</keyword>
<feature type="binding site" evidence="27">
    <location>
        <begin position="31"/>
        <end position="39"/>
    </location>
    <ligand>
        <name>ATP</name>
        <dbReference type="ChEBI" id="CHEBI:30616"/>
    </ligand>
</feature>
<keyword evidence="18" id="KW-0832">Ubl conjugation</keyword>
<keyword evidence="6" id="KW-1003">Cell membrane</keyword>
<dbReference type="FunFam" id="1.10.510.10:FF:000288">
    <property type="entry name" value="Receptor-interacting serine/threonine-protein kinase 2"/>
    <property type="match status" value="1"/>
</dbReference>
<dbReference type="InterPro" id="IPR008271">
    <property type="entry name" value="Ser/Thr_kinase_AS"/>
</dbReference>
<evidence type="ECO:0000256" key="5">
    <source>
        <dbReference type="ARBA" id="ARBA00012513"/>
    </source>
</evidence>
<evidence type="ECO:0000259" key="28">
    <source>
        <dbReference type="PROSITE" id="PS50011"/>
    </source>
</evidence>
<evidence type="ECO:0000259" key="29">
    <source>
        <dbReference type="PROSITE" id="PS50209"/>
    </source>
</evidence>
<keyword evidence="14 27" id="KW-0547">Nucleotide-binding</keyword>
<dbReference type="GO" id="GO:0006915">
    <property type="term" value="P:apoptotic process"/>
    <property type="evidence" value="ECO:0007669"/>
    <property type="project" value="UniProtKB-KW"/>
</dbReference>
<dbReference type="SUPFAM" id="SSF47986">
    <property type="entry name" value="DEATH domain"/>
    <property type="match status" value="1"/>
</dbReference>
<reference evidence="30 31" key="1">
    <citation type="submission" date="2019-09" db="EMBL/GenBank/DDBJ databases">
        <title>Bird 10,000 Genomes (B10K) Project - Family phase.</title>
        <authorList>
            <person name="Zhang G."/>
        </authorList>
    </citation>
    <scope>NUCLEOTIDE SEQUENCE [LARGE SCALE GENOMIC DNA]</scope>
    <source>
        <strain evidence="30">B10K-DU-011-20</strain>
        <tissue evidence="30">Muscle</tissue>
    </source>
</reference>
<keyword evidence="19" id="KW-0391">Immunity</keyword>
<dbReference type="GO" id="GO:0002250">
    <property type="term" value="P:adaptive immune response"/>
    <property type="evidence" value="ECO:0007669"/>
    <property type="project" value="UniProtKB-KW"/>
</dbReference>
<evidence type="ECO:0000256" key="7">
    <source>
        <dbReference type="ARBA" id="ARBA00022490"/>
    </source>
</evidence>
<dbReference type="GO" id="GO:0070431">
    <property type="term" value="P:nucleotide-binding oligomerization domain containing 2 signaling pathway"/>
    <property type="evidence" value="ECO:0007669"/>
    <property type="project" value="UniProtKB-ARBA"/>
</dbReference>
<dbReference type="InterPro" id="IPR011009">
    <property type="entry name" value="Kinase-like_dom_sf"/>
</dbReference>
<dbReference type="Pfam" id="PF07714">
    <property type="entry name" value="PK_Tyr_Ser-Thr"/>
    <property type="match status" value="1"/>
</dbReference>
<dbReference type="EMBL" id="VXAM01001953">
    <property type="protein sequence ID" value="NXK00834.1"/>
    <property type="molecule type" value="Genomic_DNA"/>
</dbReference>
<dbReference type="EC" id="2.7.11.1" evidence="5"/>
<keyword evidence="16" id="KW-0256">Endoplasmic reticulum</keyword>
<dbReference type="Proteomes" id="UP000526942">
    <property type="component" value="Unassembled WGS sequence"/>
</dbReference>
<dbReference type="GO" id="GO:0005829">
    <property type="term" value="C:cytosol"/>
    <property type="evidence" value="ECO:0007669"/>
    <property type="project" value="UniProtKB-ARBA"/>
</dbReference>
<dbReference type="GO" id="GO:0005783">
    <property type="term" value="C:endoplasmic reticulum"/>
    <property type="evidence" value="ECO:0007669"/>
    <property type="project" value="UniProtKB-SubCell"/>
</dbReference>
<gene>
    <name evidence="30" type="primary">Ripk2_1</name>
    <name evidence="30" type="ORF">CORCON_R08942</name>
</gene>
<evidence type="ECO:0000256" key="2">
    <source>
        <dbReference type="ARBA" id="ARBA00004240"/>
    </source>
</evidence>
<evidence type="ECO:0000256" key="20">
    <source>
        <dbReference type="ARBA" id="ARBA00023130"/>
    </source>
</evidence>
<dbReference type="PANTHER" id="PTHR44329">
    <property type="entry name" value="SERINE/THREONINE-PROTEIN KINASE TNNI3K-RELATED"/>
    <property type="match status" value="1"/>
</dbReference>
<feature type="domain" description="Protein kinase" evidence="28">
    <location>
        <begin position="25"/>
        <end position="299"/>
    </location>
</feature>
<comment type="caution">
    <text evidence="30">The sequence shown here is derived from an EMBL/GenBank/DDBJ whole genome shotgun (WGS) entry which is preliminary data.</text>
</comment>
<keyword evidence="8" id="KW-1017">Isopeptide bond</keyword>
<evidence type="ECO:0000256" key="15">
    <source>
        <dbReference type="ARBA" id="ARBA00022777"/>
    </source>
</evidence>
<feature type="non-terminal residue" evidence="30">
    <location>
        <position position="1"/>
    </location>
</feature>
<evidence type="ECO:0000256" key="21">
    <source>
        <dbReference type="ARBA" id="ARBA00023136"/>
    </source>
</evidence>
<name>A0A7L0FZC6_CORCN</name>
<evidence type="ECO:0000256" key="24">
    <source>
        <dbReference type="ARBA" id="ARBA00071069"/>
    </source>
</evidence>
<dbReference type="PROSITE" id="PS50209">
    <property type="entry name" value="CARD"/>
    <property type="match status" value="1"/>
</dbReference>
<keyword evidence="21" id="KW-0472">Membrane</keyword>
<evidence type="ECO:0000313" key="30">
    <source>
        <dbReference type="EMBL" id="NXK00834.1"/>
    </source>
</evidence>
<dbReference type="GO" id="GO:0043123">
    <property type="term" value="P:positive regulation of canonical NF-kappaB signal transduction"/>
    <property type="evidence" value="ECO:0007669"/>
    <property type="project" value="TreeGrafter"/>
</dbReference>
<feature type="domain" description="CARD" evidence="29">
    <location>
        <begin position="479"/>
        <end position="561"/>
    </location>
</feature>
<evidence type="ECO:0000256" key="17">
    <source>
        <dbReference type="ARBA" id="ARBA00022840"/>
    </source>
</evidence>
<evidence type="ECO:0000256" key="9">
    <source>
        <dbReference type="ARBA" id="ARBA00022527"/>
    </source>
</evidence>